<feature type="transmembrane region" description="Helical" evidence="8">
    <location>
        <begin position="57"/>
        <end position="78"/>
    </location>
</feature>
<evidence type="ECO:0000256" key="2">
    <source>
        <dbReference type="ARBA" id="ARBA00006464"/>
    </source>
</evidence>
<dbReference type="Gene3D" id="3.40.50.720">
    <property type="entry name" value="NAD(P)-binding Rossmann-like Domain"/>
    <property type="match status" value="1"/>
</dbReference>
<dbReference type="Pfam" id="PF02397">
    <property type="entry name" value="Bac_transf"/>
    <property type="match status" value="1"/>
</dbReference>
<dbReference type="GO" id="GO:0000271">
    <property type="term" value="P:polysaccharide biosynthetic process"/>
    <property type="evidence" value="ECO:0007669"/>
    <property type="project" value="UniProtKB-KW"/>
</dbReference>
<feature type="transmembrane region" description="Helical" evidence="8">
    <location>
        <begin position="123"/>
        <end position="144"/>
    </location>
</feature>
<gene>
    <name evidence="10" type="ORF">M9978_10330</name>
</gene>
<evidence type="ECO:0000259" key="9">
    <source>
        <dbReference type="Pfam" id="PF02397"/>
    </source>
</evidence>
<feature type="transmembrane region" description="Helical" evidence="8">
    <location>
        <begin position="294"/>
        <end position="315"/>
    </location>
</feature>
<proteinExistence type="inferred from homology"/>
<feature type="transmembrane region" description="Helical" evidence="8">
    <location>
        <begin position="90"/>
        <end position="111"/>
    </location>
</feature>
<keyword evidence="5 8" id="KW-1133">Transmembrane helix</keyword>
<evidence type="ECO:0000256" key="3">
    <source>
        <dbReference type="ARBA" id="ARBA00022679"/>
    </source>
</evidence>
<sequence>MDMPSDAAFHAHRRAPEMLPVASALLRALEAAAASAAGIVTLLLFAESLDLLPVDQYLRVALLASVIYALVAELTGCYDMQILFSARSGWTRVLAAWTVSAATLLVIAFFLKTSQDFSRSWTLIWFASAGCCLCLVRAAGTGWLRRMRRRGLLNQRVVIFGSGIACDRLTRYIRSNANLMIDLLGYYDDRSVARAGETVPELRYLGNLDNLLKAIQLGQVDQVIIALPSVNERRLREIIDGLAMLPVLTRLAPYVPEMALTAHSLVYLGDLPLVTLFERPISGLDQIIKRLEDLVLASFLLVLFFPLFVLVALAIKIDSPGSVFFRQPREGFNQNVFAIWKFRTMRTSALQFEDVRQATRNDTRVTRVGRLLRMTSIDELPQLLNVLSGEMSLVGPRPHASSTKVGGTRFAEVAANYAARHRVKPGMTGWAQVNGWRGETDTEQKLVKRIEFDLFYIENWSIAFDLYILVRTIAAVAAARAAY</sequence>
<keyword evidence="3 10" id="KW-0808">Transferase</keyword>
<reference evidence="10" key="1">
    <citation type="submission" date="2022-05" db="EMBL/GenBank/DDBJ databases">
        <title>Sphingomonas sp. strain MG17 Genome sequencing and assembly.</title>
        <authorList>
            <person name="Kim I."/>
        </authorList>
    </citation>
    <scope>NUCLEOTIDE SEQUENCE</scope>
    <source>
        <strain evidence="10">MG17</strain>
    </source>
</reference>
<evidence type="ECO:0000256" key="7">
    <source>
        <dbReference type="ARBA" id="ARBA00023169"/>
    </source>
</evidence>
<dbReference type="Pfam" id="PF13727">
    <property type="entry name" value="CoA_binding_3"/>
    <property type="match status" value="1"/>
</dbReference>
<evidence type="ECO:0000256" key="6">
    <source>
        <dbReference type="ARBA" id="ARBA00023136"/>
    </source>
</evidence>
<dbReference type="AlphaFoldDB" id="A0A9X2KLW3"/>
<name>A0A9X2KLW3_9SPHN</name>
<dbReference type="NCBIfam" id="TIGR03023">
    <property type="entry name" value="WcaJ_sugtrans"/>
    <property type="match status" value="1"/>
</dbReference>
<dbReference type="GO" id="GO:0089702">
    <property type="term" value="F:undecaprenyl-phosphate glucose phosphotransferase activity"/>
    <property type="evidence" value="ECO:0007669"/>
    <property type="project" value="UniProtKB-EC"/>
</dbReference>
<dbReference type="InterPro" id="IPR017473">
    <property type="entry name" value="Undecaprenyl-P_gluc_Ptfrase"/>
</dbReference>
<organism evidence="10 11">
    <name type="scientific">Sphingomonas tagetis</name>
    <dbReference type="NCBI Taxonomy" id="2949092"/>
    <lineage>
        <taxon>Bacteria</taxon>
        <taxon>Pseudomonadati</taxon>
        <taxon>Pseudomonadota</taxon>
        <taxon>Alphaproteobacteria</taxon>
        <taxon>Sphingomonadales</taxon>
        <taxon>Sphingomonadaceae</taxon>
        <taxon>Sphingomonas</taxon>
    </lineage>
</organism>
<dbReference type="PANTHER" id="PTHR30576:SF0">
    <property type="entry name" value="UNDECAPRENYL-PHOSPHATE N-ACETYLGALACTOSAMINYL 1-PHOSPHATE TRANSFERASE-RELATED"/>
    <property type="match status" value="1"/>
</dbReference>
<dbReference type="InterPro" id="IPR003362">
    <property type="entry name" value="Bact_transf"/>
</dbReference>
<evidence type="ECO:0000313" key="10">
    <source>
        <dbReference type="EMBL" id="MCP3730826.1"/>
    </source>
</evidence>
<dbReference type="Proteomes" id="UP001139451">
    <property type="component" value="Unassembled WGS sequence"/>
</dbReference>
<dbReference type="EMBL" id="JAMLDX010000006">
    <property type="protein sequence ID" value="MCP3730826.1"/>
    <property type="molecule type" value="Genomic_DNA"/>
</dbReference>
<evidence type="ECO:0000256" key="1">
    <source>
        <dbReference type="ARBA" id="ARBA00004141"/>
    </source>
</evidence>
<keyword evidence="4 8" id="KW-0812">Transmembrane</keyword>
<keyword evidence="6 8" id="KW-0472">Membrane</keyword>
<dbReference type="RefSeq" id="WP_254292958.1">
    <property type="nucleotide sequence ID" value="NZ_JAMLDX010000006.1"/>
</dbReference>
<evidence type="ECO:0000256" key="4">
    <source>
        <dbReference type="ARBA" id="ARBA00022692"/>
    </source>
</evidence>
<dbReference type="GO" id="GO:0016020">
    <property type="term" value="C:membrane"/>
    <property type="evidence" value="ECO:0007669"/>
    <property type="project" value="UniProtKB-SubCell"/>
</dbReference>
<comment type="subcellular location">
    <subcellularLocation>
        <location evidence="1">Membrane</location>
        <topology evidence="1">Multi-pass membrane protein</topology>
    </subcellularLocation>
</comment>
<dbReference type="PANTHER" id="PTHR30576">
    <property type="entry name" value="COLANIC BIOSYNTHESIS UDP-GLUCOSE LIPID CARRIER TRANSFERASE"/>
    <property type="match status" value="1"/>
</dbReference>
<evidence type="ECO:0000256" key="8">
    <source>
        <dbReference type="SAM" id="Phobius"/>
    </source>
</evidence>
<keyword evidence="7" id="KW-0270">Exopolysaccharide synthesis</keyword>
<feature type="transmembrane region" description="Helical" evidence="8">
    <location>
        <begin position="21"/>
        <end position="45"/>
    </location>
</feature>
<comment type="similarity">
    <text evidence="2">Belongs to the bacterial sugar transferase family.</text>
</comment>
<feature type="domain" description="Bacterial sugar transferase" evidence="9">
    <location>
        <begin position="289"/>
        <end position="476"/>
    </location>
</feature>
<keyword evidence="11" id="KW-1185">Reference proteome</keyword>
<evidence type="ECO:0000313" key="11">
    <source>
        <dbReference type="Proteomes" id="UP001139451"/>
    </source>
</evidence>
<protein>
    <submittedName>
        <fullName evidence="10">Undecaprenyl-phosphate glucose phosphotransferase</fullName>
        <ecNumber evidence="10">2.7.8.31</ecNumber>
    </submittedName>
</protein>
<evidence type="ECO:0000256" key="5">
    <source>
        <dbReference type="ARBA" id="ARBA00022989"/>
    </source>
</evidence>
<comment type="caution">
    <text evidence="10">The sequence shown here is derived from an EMBL/GenBank/DDBJ whole genome shotgun (WGS) entry which is preliminary data.</text>
</comment>
<accession>A0A9X2KLW3</accession>
<dbReference type="NCBIfam" id="TIGR03025">
    <property type="entry name" value="EPS_sugtrans"/>
    <property type="match status" value="1"/>
</dbReference>
<dbReference type="EC" id="2.7.8.31" evidence="10"/>
<dbReference type="InterPro" id="IPR017475">
    <property type="entry name" value="EPS_sugar_tfrase"/>
</dbReference>